<feature type="compositionally biased region" description="Acidic residues" evidence="1">
    <location>
        <begin position="390"/>
        <end position="399"/>
    </location>
</feature>
<dbReference type="PANTHER" id="PTHR15410">
    <property type="entry name" value="HIRA-INTERACTING PROTEIN 3"/>
    <property type="match status" value="1"/>
</dbReference>
<feature type="compositionally biased region" description="Basic residues" evidence="1">
    <location>
        <begin position="271"/>
        <end position="293"/>
    </location>
</feature>
<dbReference type="GeneID" id="27904819"/>
<feature type="compositionally biased region" description="Basic and acidic residues" evidence="1">
    <location>
        <begin position="378"/>
        <end position="389"/>
    </location>
</feature>
<protein>
    <recommendedName>
        <fullName evidence="4">Transcriptional regulator</fullName>
    </recommendedName>
</protein>
<dbReference type="RefSeq" id="XP_016761131.1">
    <property type="nucleotide sequence ID" value="XM_016907682.1"/>
</dbReference>
<dbReference type="Proteomes" id="UP000016931">
    <property type="component" value="Unassembled WGS sequence"/>
</dbReference>
<keyword evidence="3" id="KW-1185">Reference proteome</keyword>
<dbReference type="InterPro" id="IPR037647">
    <property type="entry name" value="HIRIP3"/>
</dbReference>
<feature type="compositionally biased region" description="Basic residues" evidence="1">
    <location>
        <begin position="154"/>
        <end position="169"/>
    </location>
</feature>
<feature type="compositionally biased region" description="Basic and acidic residues" evidence="1">
    <location>
        <begin position="217"/>
        <end position="231"/>
    </location>
</feature>
<dbReference type="OMA" id="CGIRKIW"/>
<proteinExistence type="predicted"/>
<feature type="region of interest" description="Disordered" evidence="1">
    <location>
        <begin position="376"/>
        <end position="435"/>
    </location>
</feature>
<feature type="compositionally biased region" description="Basic residues" evidence="1">
    <location>
        <begin position="180"/>
        <end position="191"/>
    </location>
</feature>
<evidence type="ECO:0000256" key="1">
    <source>
        <dbReference type="SAM" id="MobiDB-lite"/>
    </source>
</evidence>
<dbReference type="OrthoDB" id="552755at2759"/>
<evidence type="ECO:0000313" key="2">
    <source>
        <dbReference type="EMBL" id="EMF13010.1"/>
    </source>
</evidence>
<dbReference type="PANTHER" id="PTHR15410:SF2">
    <property type="entry name" value="HIRA-INTERACTING PROTEIN 3"/>
    <property type="match status" value="1"/>
</dbReference>
<dbReference type="STRING" id="692275.M3D488"/>
<dbReference type="AlphaFoldDB" id="M3D488"/>
<sequence>MSSASDAPPPVTPVIDQRIEDCLRRVTAAGLNHGNFTVNKARAAAEHELGLDAGFFKQDPMWKAKSKEVIQITVDGGPLAGEAELSATAKPAARAGTKRKSDTAPAKKQQPRKRLRKSESEDELSEPDLDDDDDEPEAQATPSDDDDFSDAKPVKKAPAKRRTTQKKAKAASDDESDAKPKRKAPVKRRGGKKAEEKVVEESEASDLEERELPPAPRKSEEDVKSEAHDIKEEESELSDAPSTDKADTNGKAPQPEDIESDMSVLIDEPPKRKRASKAAAQHKAKTKTTKAIKAKSTTKALSPDEEEIKRLQGWLVKCGIRKLWHRELADYDTSKPKIKHLKKMLEDAGMTGRYSNEKAKDIKERRELAAELEAAQEYARKWGQDKDARSDDDDEEDDQDRSGKGEQLSEEELKPAKRKPKGLVDFGDSGDDGSD</sequence>
<dbReference type="GO" id="GO:0005634">
    <property type="term" value="C:nucleus"/>
    <property type="evidence" value="ECO:0007669"/>
    <property type="project" value="TreeGrafter"/>
</dbReference>
<reference evidence="2 3" key="1">
    <citation type="journal article" date="2012" name="PLoS Pathog.">
        <title>Diverse lifestyles and strategies of plant pathogenesis encoded in the genomes of eighteen Dothideomycetes fungi.</title>
        <authorList>
            <person name="Ohm R.A."/>
            <person name="Feau N."/>
            <person name="Henrissat B."/>
            <person name="Schoch C.L."/>
            <person name="Horwitz B.A."/>
            <person name="Barry K.W."/>
            <person name="Condon B.J."/>
            <person name="Copeland A.C."/>
            <person name="Dhillon B."/>
            <person name="Glaser F."/>
            <person name="Hesse C.N."/>
            <person name="Kosti I."/>
            <person name="LaButti K."/>
            <person name="Lindquist E.A."/>
            <person name="Lucas S."/>
            <person name="Salamov A.A."/>
            <person name="Bradshaw R.E."/>
            <person name="Ciuffetti L."/>
            <person name="Hamelin R.C."/>
            <person name="Kema G.H.J."/>
            <person name="Lawrence C."/>
            <person name="Scott J.A."/>
            <person name="Spatafora J.W."/>
            <person name="Turgeon B.G."/>
            <person name="de Wit P.J.G.M."/>
            <person name="Zhong S."/>
            <person name="Goodwin S.B."/>
            <person name="Grigoriev I.V."/>
        </authorList>
    </citation>
    <scope>NUCLEOTIDE SEQUENCE [LARGE SCALE GENOMIC DNA]</scope>
    <source>
        <strain evidence="2 3">SO2202</strain>
    </source>
</reference>
<gene>
    <name evidence="2" type="ORF">SEPMUDRAFT_156559</name>
</gene>
<organism evidence="2 3">
    <name type="scientific">Sphaerulina musiva (strain SO2202)</name>
    <name type="common">Poplar stem canker fungus</name>
    <name type="synonym">Septoria musiva</name>
    <dbReference type="NCBI Taxonomy" id="692275"/>
    <lineage>
        <taxon>Eukaryota</taxon>
        <taxon>Fungi</taxon>
        <taxon>Dikarya</taxon>
        <taxon>Ascomycota</taxon>
        <taxon>Pezizomycotina</taxon>
        <taxon>Dothideomycetes</taxon>
        <taxon>Dothideomycetidae</taxon>
        <taxon>Mycosphaerellales</taxon>
        <taxon>Mycosphaerellaceae</taxon>
        <taxon>Sphaerulina</taxon>
    </lineage>
</organism>
<accession>M3D488</accession>
<dbReference type="HOGENOM" id="CLU_033002_1_0_1"/>
<dbReference type="eggNOG" id="ENOG502S0AG">
    <property type="taxonomic scope" value="Eukaryota"/>
</dbReference>
<evidence type="ECO:0008006" key="4">
    <source>
        <dbReference type="Google" id="ProtNLM"/>
    </source>
</evidence>
<dbReference type="EMBL" id="KB456264">
    <property type="protein sequence ID" value="EMF13010.1"/>
    <property type="molecule type" value="Genomic_DNA"/>
</dbReference>
<name>M3D488_SPHMS</name>
<feature type="region of interest" description="Disordered" evidence="1">
    <location>
        <begin position="83"/>
        <end position="305"/>
    </location>
</feature>
<evidence type="ECO:0000313" key="3">
    <source>
        <dbReference type="Proteomes" id="UP000016931"/>
    </source>
</evidence>
<feature type="compositionally biased region" description="Acidic residues" evidence="1">
    <location>
        <begin position="120"/>
        <end position="148"/>
    </location>
</feature>